<dbReference type="InParanoid" id="A0A078ASQ2"/>
<proteinExistence type="predicted"/>
<keyword evidence="2" id="KW-1185">Reference proteome</keyword>
<gene>
    <name evidence="1" type="primary">Contig4748.g5069</name>
    <name evidence="1" type="ORF">STYLEM_14106</name>
</gene>
<organism evidence="1 2">
    <name type="scientific">Stylonychia lemnae</name>
    <name type="common">Ciliate</name>
    <dbReference type="NCBI Taxonomy" id="5949"/>
    <lineage>
        <taxon>Eukaryota</taxon>
        <taxon>Sar</taxon>
        <taxon>Alveolata</taxon>
        <taxon>Ciliophora</taxon>
        <taxon>Intramacronucleata</taxon>
        <taxon>Spirotrichea</taxon>
        <taxon>Stichotrichia</taxon>
        <taxon>Sporadotrichida</taxon>
        <taxon>Oxytrichidae</taxon>
        <taxon>Stylonychinae</taxon>
        <taxon>Stylonychia</taxon>
    </lineage>
</organism>
<name>A0A078ASQ2_STYLE</name>
<evidence type="ECO:0000313" key="2">
    <source>
        <dbReference type="Proteomes" id="UP000039865"/>
    </source>
</evidence>
<dbReference type="EMBL" id="CCKQ01013379">
    <property type="protein sequence ID" value="CDW85036.1"/>
    <property type="molecule type" value="Genomic_DNA"/>
</dbReference>
<dbReference type="AlphaFoldDB" id="A0A078ASQ2"/>
<accession>A0A078ASQ2</accession>
<dbReference type="Proteomes" id="UP000039865">
    <property type="component" value="Unassembled WGS sequence"/>
</dbReference>
<evidence type="ECO:0000313" key="1">
    <source>
        <dbReference type="EMBL" id="CDW85036.1"/>
    </source>
</evidence>
<protein>
    <submittedName>
        <fullName evidence="1">Uncharacterized protein</fullName>
    </submittedName>
</protein>
<reference evidence="1 2" key="1">
    <citation type="submission" date="2014-06" db="EMBL/GenBank/DDBJ databases">
        <authorList>
            <person name="Swart Estienne"/>
        </authorList>
    </citation>
    <scope>NUCLEOTIDE SEQUENCE [LARGE SCALE GENOMIC DNA]</scope>
    <source>
        <strain evidence="1 2">130c</strain>
    </source>
</reference>
<sequence length="213" mass="24986">MLVAIYLNKYRDIRDAQFIETSVRGIEYVKSYGNSFQQWVENFTKQLAVSFILDSCVDDIYQMEGLLKLIEIWDLCHQFEIALQKQNPLGVNMGYDPFQNNSQRLVKQLKTINIVNQRLAYLSDQIVKFEKLKPDDVTPSMKMSLENMERDLIELKKQQIEIVEQSIKFMFDMSSMVHKEKNQWLNLASNSKLSKYQQALAIKQGKTVQNDNQ</sequence>